<evidence type="ECO:0000256" key="1">
    <source>
        <dbReference type="ARBA" id="ARBA00010875"/>
    </source>
</evidence>
<evidence type="ECO:0000313" key="8">
    <source>
        <dbReference type="EMBL" id="GAA0596133.1"/>
    </source>
</evidence>
<comment type="subcellular location">
    <subcellularLocation>
        <location evidence="7">Cytoplasm</location>
    </subcellularLocation>
</comment>
<reference evidence="8 9" key="1">
    <citation type="journal article" date="2019" name="Int. J. Syst. Evol. Microbiol.">
        <title>The Global Catalogue of Microorganisms (GCM) 10K type strain sequencing project: providing services to taxonomists for standard genome sequencing and annotation.</title>
        <authorList>
            <consortium name="The Broad Institute Genomics Platform"/>
            <consortium name="The Broad Institute Genome Sequencing Center for Infectious Disease"/>
            <person name="Wu L."/>
            <person name="Ma J."/>
        </authorList>
    </citation>
    <scope>NUCLEOTIDE SEQUENCE [LARGE SCALE GENOMIC DNA]</scope>
    <source>
        <strain evidence="8 9">JCM 15115</strain>
    </source>
</reference>
<dbReference type="Pfam" id="PF02130">
    <property type="entry name" value="YbeY"/>
    <property type="match status" value="1"/>
</dbReference>
<evidence type="ECO:0000256" key="2">
    <source>
        <dbReference type="ARBA" id="ARBA00022722"/>
    </source>
</evidence>
<dbReference type="SUPFAM" id="SSF55486">
    <property type="entry name" value="Metalloproteases ('zincins'), catalytic domain"/>
    <property type="match status" value="1"/>
</dbReference>
<evidence type="ECO:0000256" key="5">
    <source>
        <dbReference type="ARBA" id="ARBA00022801"/>
    </source>
</evidence>
<comment type="caution">
    <text evidence="8">The sequence shown here is derived from an EMBL/GenBank/DDBJ whole genome shotgun (WGS) entry which is preliminary data.</text>
</comment>
<dbReference type="NCBIfam" id="TIGR00043">
    <property type="entry name" value="rRNA maturation RNase YbeY"/>
    <property type="match status" value="1"/>
</dbReference>
<evidence type="ECO:0000256" key="6">
    <source>
        <dbReference type="ARBA" id="ARBA00022833"/>
    </source>
</evidence>
<keyword evidence="5 7" id="KW-0378">Hydrolase</keyword>
<keyword evidence="9" id="KW-1185">Reference proteome</keyword>
<keyword evidence="7" id="KW-0698">rRNA processing</keyword>
<evidence type="ECO:0000313" key="9">
    <source>
        <dbReference type="Proteomes" id="UP001424441"/>
    </source>
</evidence>
<dbReference type="Gene3D" id="3.40.390.30">
    <property type="entry name" value="Metalloproteases ('zincins'), catalytic domain"/>
    <property type="match status" value="1"/>
</dbReference>
<sequence length="173" mass="19172">MLAATAVLKVIDIDILIEAEGWPEEDVLLQVAQKAVDAAWKSLFTDEGETELSLVFTDDASIQELNAQWRNKDKATNVLSFPAFPVKAGAKPGPMLGDIVIARETVMREAQEEGKPFDHHLNHMIVHGFLHLLGYDHEDDAEAELMEQWERDILAALAIPDPYSQTLSPNKAG</sequence>
<evidence type="ECO:0000256" key="4">
    <source>
        <dbReference type="ARBA" id="ARBA00022759"/>
    </source>
</evidence>
<dbReference type="HAMAP" id="MF_00009">
    <property type="entry name" value="Endoribonucl_YbeY"/>
    <property type="match status" value="1"/>
</dbReference>
<dbReference type="PROSITE" id="PS01306">
    <property type="entry name" value="UPF0054"/>
    <property type="match status" value="1"/>
</dbReference>
<comment type="similarity">
    <text evidence="1 7">Belongs to the endoribonuclease YbeY family.</text>
</comment>
<evidence type="ECO:0000256" key="7">
    <source>
        <dbReference type="HAMAP-Rule" id="MF_00009"/>
    </source>
</evidence>
<gene>
    <name evidence="7 8" type="primary">ybeY</name>
    <name evidence="8" type="ORF">GCM10008943_09080</name>
</gene>
<keyword evidence="7" id="KW-0690">Ribosome biogenesis</keyword>
<accession>A0ABN1FR72</accession>
<name>A0ABN1FR72_9HYPH</name>
<keyword evidence="7" id="KW-0963">Cytoplasm</keyword>
<proteinExistence type="inferred from homology"/>
<organism evidence="8 9">
    <name type="scientific">Paenochrobactrum glaciei</name>
    <dbReference type="NCBI Taxonomy" id="486407"/>
    <lineage>
        <taxon>Bacteria</taxon>
        <taxon>Pseudomonadati</taxon>
        <taxon>Pseudomonadota</taxon>
        <taxon>Alphaproteobacteria</taxon>
        <taxon>Hyphomicrobiales</taxon>
        <taxon>Brucellaceae</taxon>
        <taxon>Paenochrobactrum</taxon>
    </lineage>
</organism>
<dbReference type="EMBL" id="BAAADE010000001">
    <property type="protein sequence ID" value="GAA0596133.1"/>
    <property type="molecule type" value="Genomic_DNA"/>
</dbReference>
<dbReference type="InterPro" id="IPR020549">
    <property type="entry name" value="YbeY_CS"/>
</dbReference>
<evidence type="ECO:0000256" key="3">
    <source>
        <dbReference type="ARBA" id="ARBA00022723"/>
    </source>
</evidence>
<dbReference type="Proteomes" id="UP001424441">
    <property type="component" value="Unassembled WGS sequence"/>
</dbReference>
<dbReference type="PANTHER" id="PTHR46986">
    <property type="entry name" value="ENDORIBONUCLEASE YBEY, CHLOROPLASTIC"/>
    <property type="match status" value="1"/>
</dbReference>
<dbReference type="RefSeq" id="WP_343801950.1">
    <property type="nucleotide sequence ID" value="NZ_BAAADE010000001.1"/>
</dbReference>
<dbReference type="PANTHER" id="PTHR46986:SF1">
    <property type="entry name" value="ENDORIBONUCLEASE YBEY, CHLOROPLASTIC"/>
    <property type="match status" value="1"/>
</dbReference>
<comment type="cofactor">
    <cofactor evidence="7">
        <name>Zn(2+)</name>
        <dbReference type="ChEBI" id="CHEBI:29105"/>
    </cofactor>
    <text evidence="7">Binds 1 zinc ion.</text>
</comment>
<dbReference type="EC" id="3.1.-.-" evidence="7"/>
<feature type="binding site" evidence="7">
    <location>
        <position position="127"/>
    </location>
    <ligand>
        <name>Zn(2+)</name>
        <dbReference type="ChEBI" id="CHEBI:29105"/>
        <note>catalytic</note>
    </ligand>
</feature>
<keyword evidence="4 7" id="KW-0255">Endonuclease</keyword>
<dbReference type="InterPro" id="IPR002036">
    <property type="entry name" value="YbeY"/>
</dbReference>
<keyword evidence="2 7" id="KW-0540">Nuclease</keyword>
<dbReference type="InterPro" id="IPR023091">
    <property type="entry name" value="MetalPrtase_cat_dom_sf_prd"/>
</dbReference>
<protein>
    <recommendedName>
        <fullName evidence="7">Endoribonuclease YbeY</fullName>
        <ecNumber evidence="7">3.1.-.-</ecNumber>
    </recommendedName>
</protein>
<feature type="binding site" evidence="7">
    <location>
        <position position="131"/>
    </location>
    <ligand>
        <name>Zn(2+)</name>
        <dbReference type="ChEBI" id="CHEBI:29105"/>
        <note>catalytic</note>
    </ligand>
</feature>
<keyword evidence="6 7" id="KW-0862">Zinc</keyword>
<feature type="binding site" evidence="7">
    <location>
        <position position="137"/>
    </location>
    <ligand>
        <name>Zn(2+)</name>
        <dbReference type="ChEBI" id="CHEBI:29105"/>
        <note>catalytic</note>
    </ligand>
</feature>
<comment type="function">
    <text evidence="7">Single strand-specific metallo-endoribonuclease involved in late-stage 70S ribosome quality control and in maturation of the 3' terminus of the 16S rRNA.</text>
</comment>
<keyword evidence="3 7" id="KW-0479">Metal-binding</keyword>